<evidence type="ECO:0000256" key="8">
    <source>
        <dbReference type="ARBA" id="ARBA00022679"/>
    </source>
</evidence>
<keyword evidence="12" id="KW-0411">Iron-sulfur</keyword>
<dbReference type="SFLD" id="SFLDF00275">
    <property type="entry name" value="adenosine_C2_methyltransferase"/>
    <property type="match status" value="1"/>
</dbReference>
<comment type="cofactor">
    <cofactor evidence="1">
        <name>[4Fe-4S] cluster</name>
        <dbReference type="ChEBI" id="CHEBI:49883"/>
    </cofactor>
</comment>
<dbReference type="PANTHER" id="PTHR30544">
    <property type="entry name" value="23S RRNA METHYLTRANSFERASE"/>
    <property type="match status" value="1"/>
</dbReference>
<dbReference type="InterPro" id="IPR040072">
    <property type="entry name" value="Methyltransferase_A"/>
</dbReference>
<evidence type="ECO:0000256" key="5">
    <source>
        <dbReference type="ARBA" id="ARBA00022490"/>
    </source>
</evidence>
<accession>E1X4S4</accession>
<dbReference type="PROSITE" id="PS51918">
    <property type="entry name" value="RADICAL_SAM"/>
    <property type="match status" value="1"/>
</dbReference>
<dbReference type="PATRIC" id="fig|862908.3.peg.2240"/>
<organism evidence="15 16">
    <name type="scientific">Halobacteriovorax marinus (strain ATCC BAA-682 / DSM 15412 / SJ)</name>
    <name type="common">Bacteriovorax marinus</name>
    <dbReference type="NCBI Taxonomy" id="862908"/>
    <lineage>
        <taxon>Bacteria</taxon>
        <taxon>Pseudomonadati</taxon>
        <taxon>Bdellovibrionota</taxon>
        <taxon>Bacteriovoracia</taxon>
        <taxon>Bacteriovoracales</taxon>
        <taxon>Halobacteriovoraceae</taxon>
        <taxon>Halobacteriovorax</taxon>
    </lineage>
</organism>
<reference evidence="16" key="1">
    <citation type="journal article" date="2013" name="ISME J.">
        <title>A small predatory core genome in the divergent marine Bacteriovorax marinus SJ and the terrestrial Bdellovibrio bacteriovorus.</title>
        <authorList>
            <person name="Crossman L.C."/>
            <person name="Chen H."/>
            <person name="Cerdeno-Tarraga A.M."/>
            <person name="Brooks K."/>
            <person name="Quail M.A."/>
            <person name="Pineiro S.A."/>
            <person name="Hobley L."/>
            <person name="Sockett R.E."/>
            <person name="Bentley S.D."/>
            <person name="Parkhill J."/>
            <person name="Williams H.N."/>
            <person name="Stine O.C."/>
        </authorList>
    </citation>
    <scope>NUCLEOTIDE SEQUENCE [LARGE SCALE GENOMIC DNA]</scope>
    <source>
        <strain evidence="16">ATCC BAA-682 / DSM 15412 / SJ</strain>
    </source>
</reference>
<evidence type="ECO:0000256" key="7">
    <source>
        <dbReference type="ARBA" id="ARBA00022603"/>
    </source>
</evidence>
<dbReference type="GO" id="GO:0008173">
    <property type="term" value="F:RNA methyltransferase activity"/>
    <property type="evidence" value="ECO:0007669"/>
    <property type="project" value="InterPro"/>
</dbReference>
<dbReference type="CDD" id="cd01335">
    <property type="entry name" value="Radical_SAM"/>
    <property type="match status" value="1"/>
</dbReference>
<evidence type="ECO:0000313" key="16">
    <source>
        <dbReference type="Proteomes" id="UP000008963"/>
    </source>
</evidence>
<gene>
    <name evidence="15" type="ordered locus">BMS_2353</name>
</gene>
<dbReference type="GO" id="GO:0046872">
    <property type="term" value="F:metal ion binding"/>
    <property type="evidence" value="ECO:0007669"/>
    <property type="project" value="UniProtKB-KW"/>
</dbReference>
<dbReference type="RefSeq" id="WP_014244927.1">
    <property type="nucleotide sequence ID" value="NC_016620.1"/>
</dbReference>
<dbReference type="STRING" id="862908.BMS_2353"/>
<evidence type="ECO:0000256" key="4">
    <source>
        <dbReference type="ARBA" id="ARBA00022485"/>
    </source>
</evidence>
<dbReference type="KEGG" id="bmx:BMS_2353"/>
<dbReference type="HOGENOM" id="CLU_029101_0_0_7"/>
<comment type="subcellular location">
    <subcellularLocation>
        <location evidence="2">Cytoplasm</location>
    </subcellularLocation>
</comment>
<evidence type="ECO:0000256" key="11">
    <source>
        <dbReference type="ARBA" id="ARBA00023004"/>
    </source>
</evidence>
<evidence type="ECO:0000256" key="6">
    <source>
        <dbReference type="ARBA" id="ARBA00022552"/>
    </source>
</evidence>
<comment type="similarity">
    <text evidence="3">Belongs to the radical SAM superfamily. RlmN family.</text>
</comment>
<dbReference type="PIRSF" id="PIRSF006004">
    <property type="entry name" value="CHP00048"/>
    <property type="match status" value="1"/>
</dbReference>
<dbReference type="Proteomes" id="UP000008963">
    <property type="component" value="Chromosome"/>
</dbReference>
<keyword evidence="6" id="KW-0698">rRNA processing</keyword>
<keyword evidence="13" id="KW-1015">Disulfide bond</keyword>
<dbReference type="InterPro" id="IPR058240">
    <property type="entry name" value="rSAM_sf"/>
</dbReference>
<dbReference type="InterPro" id="IPR013785">
    <property type="entry name" value="Aldolase_TIM"/>
</dbReference>
<evidence type="ECO:0000256" key="10">
    <source>
        <dbReference type="ARBA" id="ARBA00022723"/>
    </source>
</evidence>
<evidence type="ECO:0000256" key="1">
    <source>
        <dbReference type="ARBA" id="ARBA00001966"/>
    </source>
</evidence>
<keyword evidence="8" id="KW-0808">Transferase</keyword>
<dbReference type="GO" id="GO:0070475">
    <property type="term" value="P:rRNA base methylation"/>
    <property type="evidence" value="ECO:0007669"/>
    <property type="project" value="InterPro"/>
</dbReference>
<protein>
    <recommendedName>
        <fullName evidence="14">Radical SAM core domain-containing protein</fullName>
    </recommendedName>
</protein>
<dbReference type="GO" id="GO:0030488">
    <property type="term" value="P:tRNA methylation"/>
    <property type="evidence" value="ECO:0007669"/>
    <property type="project" value="InterPro"/>
</dbReference>
<dbReference type="EMBL" id="FQ312005">
    <property type="protein sequence ID" value="CBW27150.1"/>
    <property type="molecule type" value="Genomic_DNA"/>
</dbReference>
<dbReference type="SUPFAM" id="SSF102114">
    <property type="entry name" value="Radical SAM enzymes"/>
    <property type="match status" value="1"/>
</dbReference>
<sequence length="366" mass="42052">MVAKVKFAEYIIMMTSKEAAHSFYNQSLEELSHTLHESGFKQKSADEIFRLVYKRFNPNFEAVDTLSRRTIDFISNHYRFDLPKIVKVQNADDNTVKFLVELADGNQVESVLIPFAKKYTICLSSQVGCAMKCSFCFTGLQGLKRNLEASEIIGQYIVAYKWLRENRPEKIASPNIVFMGQGEPLHNFDQVKKAIEIFLTTEGLHLGFRQITLSTAGYLPGLERFSELPNINLALSLHSPIDEDRNKLIPLNKRYSLEKLFEKLDQIKLLKRQFITYEYLLIKDLNDRDEDITLLNKWLGQRRAIINIIPFNEFPGAPYKRPLTSKVNEFKTKLERLGLTVKVRTTKGSDILAACGQLNTLQSKTL</sequence>
<keyword evidence="9" id="KW-0949">S-adenosyl-L-methionine</keyword>
<dbReference type="InterPro" id="IPR007197">
    <property type="entry name" value="rSAM"/>
</dbReference>
<evidence type="ECO:0000256" key="9">
    <source>
        <dbReference type="ARBA" id="ARBA00022691"/>
    </source>
</evidence>
<evidence type="ECO:0000256" key="13">
    <source>
        <dbReference type="ARBA" id="ARBA00023157"/>
    </source>
</evidence>
<name>E1X4S4_HALMS</name>
<dbReference type="AlphaFoldDB" id="E1X4S4"/>
<evidence type="ECO:0000256" key="3">
    <source>
        <dbReference type="ARBA" id="ARBA00007544"/>
    </source>
</evidence>
<dbReference type="NCBIfam" id="TIGR00048">
    <property type="entry name" value="rRNA_mod_RlmN"/>
    <property type="match status" value="1"/>
</dbReference>
<dbReference type="eggNOG" id="COG0820">
    <property type="taxonomic scope" value="Bacteria"/>
</dbReference>
<dbReference type="PANTHER" id="PTHR30544:SF5">
    <property type="entry name" value="RADICAL SAM CORE DOMAIN-CONTAINING PROTEIN"/>
    <property type="match status" value="1"/>
</dbReference>
<evidence type="ECO:0000256" key="2">
    <source>
        <dbReference type="ARBA" id="ARBA00004496"/>
    </source>
</evidence>
<dbReference type="InterPro" id="IPR004383">
    <property type="entry name" value="rRNA_lsu_MTrfase_RlmN/Cfr"/>
</dbReference>
<proteinExistence type="inferred from homology"/>
<dbReference type="InterPro" id="IPR027492">
    <property type="entry name" value="RNA_MTrfase_RlmN"/>
</dbReference>
<keyword evidence="10" id="KW-0479">Metal-binding</keyword>
<dbReference type="GO" id="GO:0005737">
    <property type="term" value="C:cytoplasm"/>
    <property type="evidence" value="ECO:0007669"/>
    <property type="project" value="UniProtKB-SubCell"/>
</dbReference>
<keyword evidence="5" id="KW-0963">Cytoplasm</keyword>
<feature type="domain" description="Radical SAM core" evidence="14">
    <location>
        <begin position="115"/>
        <end position="350"/>
    </location>
</feature>
<dbReference type="GO" id="GO:0051539">
    <property type="term" value="F:4 iron, 4 sulfur cluster binding"/>
    <property type="evidence" value="ECO:0007669"/>
    <property type="project" value="UniProtKB-KW"/>
</dbReference>
<dbReference type="Pfam" id="PF04055">
    <property type="entry name" value="Radical_SAM"/>
    <property type="match status" value="1"/>
</dbReference>
<evidence type="ECO:0000256" key="12">
    <source>
        <dbReference type="ARBA" id="ARBA00023014"/>
    </source>
</evidence>
<keyword evidence="11" id="KW-0408">Iron</keyword>
<dbReference type="Gene3D" id="3.20.20.70">
    <property type="entry name" value="Aldolase class I"/>
    <property type="match status" value="1"/>
</dbReference>
<keyword evidence="16" id="KW-1185">Reference proteome</keyword>
<dbReference type="SFLD" id="SFLDG01062">
    <property type="entry name" value="methyltransferase_(Class_A)"/>
    <property type="match status" value="1"/>
</dbReference>
<keyword evidence="4" id="KW-0004">4Fe-4S</keyword>
<dbReference type="SFLD" id="SFLDS00029">
    <property type="entry name" value="Radical_SAM"/>
    <property type="match status" value="1"/>
</dbReference>
<evidence type="ECO:0000259" key="14">
    <source>
        <dbReference type="PROSITE" id="PS51918"/>
    </source>
</evidence>
<keyword evidence="7" id="KW-0489">Methyltransferase</keyword>
<evidence type="ECO:0000313" key="15">
    <source>
        <dbReference type="EMBL" id="CBW27150.1"/>
    </source>
</evidence>